<dbReference type="AlphaFoldDB" id="A0A1H2N1U4"/>
<dbReference type="STRING" id="546874.SAMN04488544_3046"/>
<dbReference type="EMBL" id="LT629799">
    <property type="protein sequence ID" value="SDU98746.1"/>
    <property type="molecule type" value="Genomic_DNA"/>
</dbReference>
<proteinExistence type="predicted"/>
<dbReference type="Gene3D" id="3.50.7.10">
    <property type="entry name" value="GroEL"/>
    <property type="match status" value="1"/>
</dbReference>
<evidence type="ECO:0000313" key="3">
    <source>
        <dbReference type="Proteomes" id="UP000198825"/>
    </source>
</evidence>
<accession>A0A1H2N1U4</accession>
<feature type="region of interest" description="Disordered" evidence="1">
    <location>
        <begin position="35"/>
        <end position="76"/>
    </location>
</feature>
<evidence type="ECO:0000256" key="1">
    <source>
        <dbReference type="SAM" id="MobiDB-lite"/>
    </source>
</evidence>
<reference evidence="3" key="1">
    <citation type="submission" date="2016-10" db="EMBL/GenBank/DDBJ databases">
        <authorList>
            <person name="Varghese N."/>
            <person name="Submissions S."/>
        </authorList>
    </citation>
    <scope>NUCLEOTIDE SEQUENCE [LARGE SCALE GENOMIC DNA]</scope>
    <source>
        <strain evidence="3">DSM 21743</strain>
    </source>
</reference>
<keyword evidence="3" id="KW-1185">Reference proteome</keyword>
<dbReference type="Proteomes" id="UP000198825">
    <property type="component" value="Chromosome I"/>
</dbReference>
<evidence type="ECO:0000313" key="2">
    <source>
        <dbReference type="EMBL" id="SDU98746.1"/>
    </source>
</evidence>
<protein>
    <submittedName>
        <fullName evidence="2">Uncharacterized protein</fullName>
    </submittedName>
</protein>
<name>A0A1H2N1U4_9ACTN</name>
<gene>
    <name evidence="2" type="ORF">SAMN04488544_3046</name>
</gene>
<dbReference type="InterPro" id="IPR027409">
    <property type="entry name" value="GroEL-like_apical_dom_sf"/>
</dbReference>
<sequence length="225" mass="23508">MVMVVVLVVALALTVYGALHDRALNRRRAAEMLGPPARDIPNLPSDAPSPAYVTEAQARRRPETARDTLGERDRDAEGTVEVAAGHASADFATDTRTGTAVLDAPLVLVCEGGVGTIRELLPALEHAIRASRPLVVVAPSIAPDVLGTLEVNAIQGLVPGVAVLADDAVRAEIASLSRAVPVDATDRRSGWTDPAAFGRLARWTSTRTSSRLTPAASLSSAEVAE</sequence>
<dbReference type="SUPFAM" id="SSF52029">
    <property type="entry name" value="GroEL apical domain-like"/>
    <property type="match status" value="1"/>
</dbReference>
<organism evidence="2 3">
    <name type="scientific">Microlunatus sagamiharensis</name>
    <dbReference type="NCBI Taxonomy" id="546874"/>
    <lineage>
        <taxon>Bacteria</taxon>
        <taxon>Bacillati</taxon>
        <taxon>Actinomycetota</taxon>
        <taxon>Actinomycetes</taxon>
        <taxon>Propionibacteriales</taxon>
        <taxon>Propionibacteriaceae</taxon>
        <taxon>Microlunatus</taxon>
    </lineage>
</organism>
<feature type="compositionally biased region" description="Basic and acidic residues" evidence="1">
    <location>
        <begin position="57"/>
        <end position="76"/>
    </location>
</feature>